<evidence type="ECO:0000313" key="2">
    <source>
        <dbReference type="Proteomes" id="UP001187682"/>
    </source>
</evidence>
<organism evidence="1 2">
    <name type="scientific">Cephalotrichum gorgonifer</name>
    <dbReference type="NCBI Taxonomy" id="2041049"/>
    <lineage>
        <taxon>Eukaryota</taxon>
        <taxon>Fungi</taxon>
        <taxon>Dikarya</taxon>
        <taxon>Ascomycota</taxon>
        <taxon>Pezizomycotina</taxon>
        <taxon>Sordariomycetes</taxon>
        <taxon>Hypocreomycetidae</taxon>
        <taxon>Microascales</taxon>
        <taxon>Microascaceae</taxon>
        <taxon>Cephalotrichum</taxon>
    </lineage>
</organism>
<keyword evidence="2" id="KW-1185">Reference proteome</keyword>
<dbReference type="AlphaFoldDB" id="A0AAE8T076"/>
<evidence type="ECO:0000313" key="1">
    <source>
        <dbReference type="EMBL" id="SPO06827.1"/>
    </source>
</evidence>
<proteinExistence type="predicted"/>
<protein>
    <submittedName>
        <fullName evidence="1">Uncharacterized protein</fullName>
    </submittedName>
</protein>
<sequence length="90" mass="10728">MAAGVIVALMGIDWAFRQGVVGEFFDQEYFERGDILELWPEDLVVEEWELDTWNEEDEEEFCGDPKYLEPWERHLNSTRSHRDVHAWVLV</sequence>
<dbReference type="EMBL" id="ONZQ02000017">
    <property type="protein sequence ID" value="SPO06827.1"/>
    <property type="molecule type" value="Genomic_DNA"/>
</dbReference>
<reference evidence="1" key="1">
    <citation type="submission" date="2018-03" db="EMBL/GenBank/DDBJ databases">
        <authorList>
            <person name="Guldener U."/>
        </authorList>
    </citation>
    <scope>NUCLEOTIDE SEQUENCE</scope>
</reference>
<name>A0AAE8T076_9PEZI</name>
<dbReference type="Proteomes" id="UP001187682">
    <property type="component" value="Unassembled WGS sequence"/>
</dbReference>
<comment type="caution">
    <text evidence="1">The sequence shown here is derived from an EMBL/GenBank/DDBJ whole genome shotgun (WGS) entry which is preliminary data.</text>
</comment>
<accession>A0AAE8T076</accession>
<gene>
    <name evidence="1" type="ORF">DNG_09521</name>
</gene>